<evidence type="ECO:0000313" key="2">
    <source>
        <dbReference type="EnsemblPlants" id="cds.evm.model.02.1003"/>
    </source>
</evidence>
<dbReference type="InterPro" id="IPR013103">
    <property type="entry name" value="RVT_2"/>
</dbReference>
<protein>
    <recommendedName>
        <fullName evidence="1">Reverse transcriptase Ty1/copia-type domain-containing protein</fullName>
    </recommendedName>
</protein>
<dbReference type="Pfam" id="PF07727">
    <property type="entry name" value="RVT_2"/>
    <property type="match status" value="1"/>
</dbReference>
<reference evidence="2" key="1">
    <citation type="submission" date="2018-11" db="EMBL/GenBank/DDBJ databases">
        <authorList>
            <person name="Grassa J C."/>
        </authorList>
    </citation>
    <scope>NUCLEOTIDE SEQUENCE [LARGE SCALE GENOMIC DNA]</scope>
</reference>
<feature type="domain" description="Reverse transcriptase Ty1/copia-type" evidence="1">
    <location>
        <begin position="59"/>
        <end position="162"/>
    </location>
</feature>
<dbReference type="OMA" id="ERFKTHW"/>
<dbReference type="EnsemblPlants" id="evm.model.02.1003">
    <property type="protein sequence ID" value="cds.evm.model.02.1003"/>
    <property type="gene ID" value="evm.TU.02.1003"/>
</dbReference>
<keyword evidence="3" id="KW-1185">Reference proteome</keyword>
<sequence length="164" mass="18898">MRTRSPNGILKSKAYLATKDPFLESLLPTKFKSIQLARKNPHWFASLTQVFNALIKQGTWTLVPYDKNMDVIENKGVHQVKLKLDGSLDKFKSRLVAKDYLQTSRIDYEDTFSPVFKSITIRIILSITVSNHWPVNQLDLSNAFLNSKIHEIFYMQQPPGFIDP</sequence>
<name>A0A803NRT8_CANSA</name>
<evidence type="ECO:0000259" key="1">
    <source>
        <dbReference type="Pfam" id="PF07727"/>
    </source>
</evidence>
<evidence type="ECO:0000313" key="3">
    <source>
        <dbReference type="Proteomes" id="UP000596661"/>
    </source>
</evidence>
<dbReference type="EMBL" id="UZAU01000152">
    <property type="status" value="NOT_ANNOTATED_CDS"/>
    <property type="molecule type" value="Genomic_DNA"/>
</dbReference>
<accession>A0A803NRT8</accession>
<organism evidence="2 3">
    <name type="scientific">Cannabis sativa</name>
    <name type="common">Hemp</name>
    <name type="synonym">Marijuana</name>
    <dbReference type="NCBI Taxonomy" id="3483"/>
    <lineage>
        <taxon>Eukaryota</taxon>
        <taxon>Viridiplantae</taxon>
        <taxon>Streptophyta</taxon>
        <taxon>Embryophyta</taxon>
        <taxon>Tracheophyta</taxon>
        <taxon>Spermatophyta</taxon>
        <taxon>Magnoliopsida</taxon>
        <taxon>eudicotyledons</taxon>
        <taxon>Gunneridae</taxon>
        <taxon>Pentapetalae</taxon>
        <taxon>rosids</taxon>
        <taxon>fabids</taxon>
        <taxon>Rosales</taxon>
        <taxon>Cannabaceae</taxon>
        <taxon>Cannabis</taxon>
    </lineage>
</organism>
<proteinExistence type="predicted"/>
<reference evidence="2" key="2">
    <citation type="submission" date="2021-03" db="UniProtKB">
        <authorList>
            <consortium name="EnsemblPlants"/>
        </authorList>
    </citation>
    <scope>IDENTIFICATION</scope>
</reference>
<dbReference type="AlphaFoldDB" id="A0A803NRT8"/>
<dbReference type="Gramene" id="evm.model.02.1003">
    <property type="protein sequence ID" value="cds.evm.model.02.1003"/>
    <property type="gene ID" value="evm.TU.02.1003"/>
</dbReference>
<dbReference type="Proteomes" id="UP000596661">
    <property type="component" value="Chromosome 2"/>
</dbReference>